<dbReference type="PRINTS" id="PR01574">
    <property type="entry name" value="TUBBYPROTEIN"/>
</dbReference>
<organism evidence="8 9">
    <name type="scientific">Astatotilapia calliptera</name>
    <name type="common">Eastern happy</name>
    <name type="synonym">Chromis callipterus</name>
    <dbReference type="NCBI Taxonomy" id="8154"/>
    <lineage>
        <taxon>Eukaryota</taxon>
        <taxon>Metazoa</taxon>
        <taxon>Chordata</taxon>
        <taxon>Craniata</taxon>
        <taxon>Vertebrata</taxon>
        <taxon>Euteleostomi</taxon>
        <taxon>Actinopterygii</taxon>
        <taxon>Neopterygii</taxon>
        <taxon>Teleostei</taxon>
        <taxon>Neoteleostei</taxon>
        <taxon>Acanthomorphata</taxon>
        <taxon>Ovalentaria</taxon>
        <taxon>Cichlomorphae</taxon>
        <taxon>Cichliformes</taxon>
        <taxon>Cichlidae</taxon>
        <taxon>African cichlids</taxon>
        <taxon>Pseudocrenilabrinae</taxon>
        <taxon>Haplochromini</taxon>
        <taxon>Astatotilapia</taxon>
    </lineage>
</organism>
<evidence type="ECO:0000256" key="2">
    <source>
        <dbReference type="ARBA" id="ARBA00004613"/>
    </source>
</evidence>
<comment type="subcellular location">
    <subcellularLocation>
        <location evidence="1">Cytoplasm</location>
    </subcellularLocation>
    <subcellularLocation>
        <location evidence="2">Secreted</location>
    </subcellularLocation>
</comment>
<evidence type="ECO:0000259" key="7">
    <source>
        <dbReference type="Pfam" id="PF01167"/>
    </source>
</evidence>
<dbReference type="GO" id="GO:0005929">
    <property type="term" value="C:cilium"/>
    <property type="evidence" value="ECO:0007669"/>
    <property type="project" value="TreeGrafter"/>
</dbReference>
<evidence type="ECO:0000256" key="3">
    <source>
        <dbReference type="ARBA" id="ARBA00007129"/>
    </source>
</evidence>
<feature type="compositionally biased region" description="Basic and acidic residues" evidence="6">
    <location>
        <begin position="282"/>
        <end position="294"/>
    </location>
</feature>
<feature type="compositionally biased region" description="Low complexity" evidence="6">
    <location>
        <begin position="55"/>
        <end position="67"/>
    </location>
</feature>
<dbReference type="AlphaFoldDB" id="A0AAX7UIY5"/>
<dbReference type="Pfam" id="PF01167">
    <property type="entry name" value="Tub"/>
    <property type="match status" value="1"/>
</dbReference>
<dbReference type="PANTHER" id="PTHR16517:SF111">
    <property type="entry name" value="SI:DKEY-220F10.4"/>
    <property type="match status" value="1"/>
</dbReference>
<reference evidence="8" key="2">
    <citation type="submission" date="2025-08" db="UniProtKB">
        <authorList>
            <consortium name="Ensembl"/>
        </authorList>
    </citation>
    <scope>IDENTIFICATION</scope>
</reference>
<dbReference type="GO" id="GO:0005576">
    <property type="term" value="C:extracellular region"/>
    <property type="evidence" value="ECO:0007669"/>
    <property type="project" value="UniProtKB-SubCell"/>
</dbReference>
<feature type="compositionally biased region" description="Acidic residues" evidence="6">
    <location>
        <begin position="254"/>
        <end position="268"/>
    </location>
</feature>
<feature type="compositionally biased region" description="Polar residues" evidence="6">
    <location>
        <begin position="318"/>
        <end position="345"/>
    </location>
</feature>
<feature type="compositionally biased region" description="Basic and acidic residues" evidence="6">
    <location>
        <begin position="138"/>
        <end position="162"/>
    </location>
</feature>
<keyword evidence="9" id="KW-1185">Reference proteome</keyword>
<dbReference type="SUPFAM" id="SSF54518">
    <property type="entry name" value="Tubby C-terminal domain-like"/>
    <property type="match status" value="1"/>
</dbReference>
<dbReference type="InterPro" id="IPR018066">
    <property type="entry name" value="Tubby_C_CS"/>
</dbReference>
<evidence type="ECO:0000313" key="9">
    <source>
        <dbReference type="Proteomes" id="UP000265100"/>
    </source>
</evidence>
<keyword evidence="4" id="KW-0963">Cytoplasm</keyword>
<keyword evidence="5" id="KW-0964">Secreted</keyword>
<evidence type="ECO:0000256" key="1">
    <source>
        <dbReference type="ARBA" id="ARBA00004496"/>
    </source>
</evidence>
<evidence type="ECO:0000313" key="8">
    <source>
        <dbReference type="Ensembl" id="ENSACLP00000068935.1"/>
    </source>
</evidence>
<evidence type="ECO:0000256" key="5">
    <source>
        <dbReference type="ARBA" id="ARBA00022525"/>
    </source>
</evidence>
<proteinExistence type="inferred from homology"/>
<sequence length="604" mass="69015">MEEPDIRQQKLDNQRTLLMKKQQKKRADSQMVLTNRDTREKNRKHKAVHSDETPLLISQSLSSTSLSDQVEHAHDNPLDVITLGEGDTTANVELDEMPAEKPVVPKKMNLEIDREPEVKYEGANEAQAEGKKTKKKDVKKDKAKQVEETEEKKKEKDTEKKEKKTKKKSKDSVDAPKTNKTTKQERKSNKTNSHFHSKSFASNKKKPTSIKLKELHIKLYANVCSFTEKNLQEALTSEAVSAEVSPEKTKQDQSEAEQEEEEEEEEEDGLQRNASQTPKRKKDLDTSRCQISDESKDEEVQEKEKKEKKSHKAEKTTRSLASLNSNYRESSSTASESNERPTSPISVEDLEKFALRPAPRDVTIQCRVTRDRRGMEKGIYPTYYLHMEKEDGKRVFLMAGRKRKKCKTSNYLISTDPTNLSRDTNSYIGKLRSNVLGTKFTVYDGGENPEKKPFIKECESVRQELAAICYETNVLGFKGPRKMTVLIPGMLENDERVVIRPKNDLETLLTRHANGNTDKLVTLVNKSPSWNEQTQSYVLNFHGRVTQASVKNFQIIHPDNEDYIVMQFGRVAEDVFSMDYSFPMCALQAFAITLSSFDGKLACE</sequence>
<feature type="compositionally biased region" description="Basic residues" evidence="6">
    <location>
        <begin position="193"/>
        <end position="208"/>
    </location>
</feature>
<dbReference type="InterPro" id="IPR005398">
    <property type="entry name" value="Tubby_N"/>
</dbReference>
<reference evidence="8" key="3">
    <citation type="submission" date="2025-09" db="UniProtKB">
        <authorList>
            <consortium name="Ensembl"/>
        </authorList>
    </citation>
    <scope>IDENTIFICATION</scope>
</reference>
<dbReference type="Proteomes" id="UP000265100">
    <property type="component" value="Chromosome 8"/>
</dbReference>
<dbReference type="PROSITE" id="PS01200">
    <property type="entry name" value="TUB_1"/>
    <property type="match status" value="1"/>
</dbReference>
<dbReference type="GeneTree" id="ENSGT00940000166841"/>
<protein>
    <recommendedName>
        <fullName evidence="7">Tubby C-terminal domain-containing protein</fullName>
    </recommendedName>
</protein>
<comment type="similarity">
    <text evidence="3">Belongs to the TUB family.</text>
</comment>
<feature type="compositionally biased region" description="Basic and acidic residues" evidence="6">
    <location>
        <begin position="302"/>
        <end position="317"/>
    </location>
</feature>
<dbReference type="InterPro" id="IPR000007">
    <property type="entry name" value="Tubby_C"/>
</dbReference>
<feature type="compositionally biased region" description="Basic and acidic residues" evidence="6">
    <location>
        <begin position="1"/>
        <end position="13"/>
    </location>
</feature>
<reference evidence="8" key="1">
    <citation type="submission" date="2018-05" db="EMBL/GenBank/DDBJ databases">
        <authorList>
            <person name="Datahose"/>
        </authorList>
    </citation>
    <scope>NUCLEOTIDE SEQUENCE</scope>
</reference>
<dbReference type="PANTHER" id="PTHR16517">
    <property type="entry name" value="TUBBY-RELATED"/>
    <property type="match status" value="1"/>
</dbReference>
<feature type="region of interest" description="Disordered" evidence="6">
    <location>
        <begin position="236"/>
        <end position="346"/>
    </location>
</feature>
<name>A0AAX7UIY5_ASTCA</name>
<dbReference type="PRINTS" id="PR01573">
    <property type="entry name" value="SUPERTUBBY"/>
</dbReference>
<dbReference type="Ensembl" id="ENSACLT00000046080.1">
    <property type="protein sequence ID" value="ENSACLP00000068935.1"/>
    <property type="gene ID" value="ENSACLG00000012412.2"/>
</dbReference>
<feature type="compositionally biased region" description="Basic and acidic residues" evidence="6">
    <location>
        <begin position="108"/>
        <end position="122"/>
    </location>
</feature>
<dbReference type="FunFam" id="3.20.90.10:FF:000001">
    <property type="entry name" value="Tubby-like protein"/>
    <property type="match status" value="1"/>
</dbReference>
<evidence type="ECO:0000256" key="6">
    <source>
        <dbReference type="SAM" id="MobiDB-lite"/>
    </source>
</evidence>
<accession>A0AAX7UIY5</accession>
<feature type="region of interest" description="Disordered" evidence="6">
    <location>
        <begin position="1"/>
        <end position="210"/>
    </location>
</feature>
<evidence type="ECO:0000256" key="4">
    <source>
        <dbReference type="ARBA" id="ARBA00022490"/>
    </source>
</evidence>
<feature type="domain" description="Tubby C-terminal" evidence="7">
    <location>
        <begin position="356"/>
        <end position="598"/>
    </location>
</feature>
<dbReference type="Gene3D" id="3.20.90.10">
    <property type="entry name" value="Tubby Protein, Chain A"/>
    <property type="match status" value="1"/>
</dbReference>
<dbReference type="GO" id="GO:0061512">
    <property type="term" value="P:protein localization to cilium"/>
    <property type="evidence" value="ECO:0007669"/>
    <property type="project" value="TreeGrafter"/>
</dbReference>
<dbReference type="GO" id="GO:0005737">
    <property type="term" value="C:cytoplasm"/>
    <property type="evidence" value="ECO:0007669"/>
    <property type="project" value="UniProtKB-SubCell"/>
</dbReference>
<dbReference type="InterPro" id="IPR025659">
    <property type="entry name" value="Tubby-like_C"/>
</dbReference>